<feature type="transmembrane region" description="Helical" evidence="9">
    <location>
        <begin position="39"/>
        <end position="61"/>
    </location>
</feature>
<keyword evidence="3 9" id="KW-0813">Transport</keyword>
<evidence type="ECO:0000256" key="7">
    <source>
        <dbReference type="ARBA" id="ARBA00022989"/>
    </source>
</evidence>
<feature type="transmembrane region" description="Helical" evidence="9">
    <location>
        <begin position="237"/>
        <end position="259"/>
    </location>
</feature>
<accession>A0A3G6JF30</accession>
<keyword evidence="4" id="KW-1003">Cell membrane</keyword>
<feature type="transmembrane region" description="Helical" evidence="9">
    <location>
        <begin position="347"/>
        <end position="367"/>
    </location>
</feature>
<keyword evidence="6 9" id="KW-0029">Amino-acid transport</keyword>
<dbReference type="PANTHER" id="PTHR30588">
    <property type="entry name" value="BRANCHED-CHAIN AMINO ACID TRANSPORT SYSTEM 2 CARRIER PROTEIN"/>
    <property type="match status" value="1"/>
</dbReference>
<keyword evidence="5 9" id="KW-0812">Transmembrane</keyword>
<dbReference type="EMBL" id="CP031023">
    <property type="protein sequence ID" value="AZA16619.1"/>
    <property type="molecule type" value="Genomic_DNA"/>
</dbReference>
<dbReference type="Gene3D" id="1.10.4160.10">
    <property type="entry name" value="Hydantoin permease"/>
    <property type="match status" value="1"/>
</dbReference>
<comment type="similarity">
    <text evidence="2 9">Belongs to the branched chain amino acid transporter family.</text>
</comment>
<dbReference type="GO" id="GO:0015190">
    <property type="term" value="F:L-leucine transmembrane transporter activity"/>
    <property type="evidence" value="ECO:0007669"/>
    <property type="project" value="TreeGrafter"/>
</dbReference>
<feature type="transmembrane region" description="Helical" evidence="9">
    <location>
        <begin position="422"/>
        <end position="441"/>
    </location>
</feature>
<dbReference type="NCBIfam" id="TIGR00796">
    <property type="entry name" value="livcs"/>
    <property type="match status" value="1"/>
</dbReference>
<feature type="transmembrane region" description="Helical" evidence="9">
    <location>
        <begin position="379"/>
        <end position="402"/>
    </location>
</feature>
<protein>
    <recommendedName>
        <fullName evidence="9">Branched-chain amino acid transport system carrier protein</fullName>
    </recommendedName>
</protein>
<feature type="transmembrane region" description="Helical" evidence="9">
    <location>
        <begin position="320"/>
        <end position="341"/>
    </location>
</feature>
<dbReference type="GO" id="GO:0005886">
    <property type="term" value="C:plasma membrane"/>
    <property type="evidence" value="ECO:0007669"/>
    <property type="project" value="UniProtKB-SubCell"/>
</dbReference>
<comment type="function">
    <text evidence="9">Component of the transport system for branched-chain amino acids.</text>
</comment>
<keyword evidence="7 9" id="KW-1133">Transmembrane helix</keyword>
<reference evidence="10" key="1">
    <citation type="submission" date="2018-07" db="EMBL/GenBank/DDBJ databases">
        <authorList>
            <person name="Somerville V."/>
        </authorList>
    </citation>
    <scope>NUCLEOTIDE SEQUENCE</scope>
    <source>
        <strain evidence="10">NWC_2_2</strain>
    </source>
</reference>
<gene>
    <name evidence="10" type="primary">brnQ</name>
    <name evidence="10" type="ORF">DQL93_09045</name>
</gene>
<evidence type="ECO:0000256" key="5">
    <source>
        <dbReference type="ARBA" id="ARBA00022692"/>
    </source>
</evidence>
<evidence type="ECO:0000256" key="8">
    <source>
        <dbReference type="ARBA" id="ARBA00023136"/>
    </source>
</evidence>
<dbReference type="GO" id="GO:0015188">
    <property type="term" value="F:L-isoleucine transmembrane transporter activity"/>
    <property type="evidence" value="ECO:0007669"/>
    <property type="project" value="TreeGrafter"/>
</dbReference>
<evidence type="ECO:0000256" key="2">
    <source>
        <dbReference type="ARBA" id="ARBA00008540"/>
    </source>
</evidence>
<sequence>MKEKLTHAESLTISSMLFGLFFGAGNLIFPAYLGEASGANLWISLLGFLITGVGLPLLAIASLGMTRSKGLLDLSGRVSHKYSYFFTCLLYLTIGPFFAIPRCFTVPFETGISALLPSGMAKSTGLFIFSLIFFAIMLFFSLRPGQIMDWIGKFLTPAFLLFFFFIMIMALLHPLGNYHAVKPVGEYASAPLISGVLAGYNTMDALAGLAFGIIVISSIRTFGVTKPEKVASATLKTGVLTCLLMAVIYAITALVGAQSRTALGLAANGGEALSQIARHYFPGLGAVIFALMIFVACLKTAIGLITACSETFAEMFPKTLSYNMWAIIFSLLAFGIANVGLTTIISFSLPVLMLLYPLAISLILLALTSKLFDFKQVDYQIITAVTFLCALGDFFKALPAGMQVKAITGLYGRVLPLYQDGLGWLVPVAVTFVILAIKASISKKLA</sequence>
<feature type="transmembrane region" description="Helical" evidence="9">
    <location>
        <begin position="279"/>
        <end position="308"/>
    </location>
</feature>
<dbReference type="PANTHER" id="PTHR30588:SF0">
    <property type="entry name" value="BRANCHED-CHAIN AMINO ACID PERMEASE BRNQ"/>
    <property type="match status" value="1"/>
</dbReference>
<evidence type="ECO:0000256" key="4">
    <source>
        <dbReference type="ARBA" id="ARBA00022475"/>
    </source>
</evidence>
<dbReference type="RefSeq" id="WP_138490647.1">
    <property type="nucleotide sequence ID" value="NZ_CP046131.1"/>
</dbReference>
<dbReference type="GO" id="GO:0015820">
    <property type="term" value="P:L-leucine transport"/>
    <property type="evidence" value="ECO:0007669"/>
    <property type="project" value="TreeGrafter"/>
</dbReference>
<dbReference type="InterPro" id="IPR004685">
    <property type="entry name" value="Brnchd-chn_aa_trnsp_Livcs"/>
</dbReference>
<comment type="subcellular location">
    <subcellularLocation>
        <location evidence="1 9">Cell membrane</location>
        <topology evidence="1 9">Multi-pass membrane protein</topology>
    </subcellularLocation>
</comment>
<feature type="transmembrane region" description="Helical" evidence="9">
    <location>
        <begin position="12"/>
        <end position="33"/>
    </location>
</feature>
<proteinExistence type="inferred from homology"/>
<keyword evidence="8 9" id="KW-0472">Membrane</keyword>
<feature type="transmembrane region" description="Helical" evidence="9">
    <location>
        <begin position="192"/>
        <end position="216"/>
    </location>
</feature>
<evidence type="ECO:0000256" key="1">
    <source>
        <dbReference type="ARBA" id="ARBA00004651"/>
    </source>
</evidence>
<evidence type="ECO:0000256" key="6">
    <source>
        <dbReference type="ARBA" id="ARBA00022970"/>
    </source>
</evidence>
<dbReference type="AlphaFoldDB" id="A0A3G6JF30"/>
<feature type="transmembrane region" description="Helical" evidence="9">
    <location>
        <begin position="82"/>
        <end position="100"/>
    </location>
</feature>
<dbReference type="GO" id="GO:0005304">
    <property type="term" value="F:L-valine transmembrane transporter activity"/>
    <property type="evidence" value="ECO:0007669"/>
    <property type="project" value="TreeGrafter"/>
</dbReference>
<evidence type="ECO:0000256" key="3">
    <source>
        <dbReference type="ARBA" id="ARBA00022448"/>
    </source>
</evidence>
<feature type="transmembrane region" description="Helical" evidence="9">
    <location>
        <begin position="154"/>
        <end position="172"/>
    </location>
</feature>
<evidence type="ECO:0000313" key="10">
    <source>
        <dbReference type="EMBL" id="AZA16619.1"/>
    </source>
</evidence>
<evidence type="ECO:0000256" key="9">
    <source>
        <dbReference type="RuleBase" id="RU362122"/>
    </source>
</evidence>
<feature type="transmembrane region" description="Helical" evidence="9">
    <location>
        <begin position="120"/>
        <end position="142"/>
    </location>
</feature>
<name>A0A3G6JF30_LACDL</name>
<dbReference type="GO" id="GO:0015818">
    <property type="term" value="P:isoleucine transport"/>
    <property type="evidence" value="ECO:0007669"/>
    <property type="project" value="TreeGrafter"/>
</dbReference>
<organism evidence="10">
    <name type="scientific">Lactobacillus delbrueckii subsp. lactis</name>
    <dbReference type="NCBI Taxonomy" id="29397"/>
    <lineage>
        <taxon>Bacteria</taxon>
        <taxon>Bacillati</taxon>
        <taxon>Bacillota</taxon>
        <taxon>Bacilli</taxon>
        <taxon>Lactobacillales</taxon>
        <taxon>Lactobacillaceae</taxon>
        <taxon>Lactobacillus</taxon>
    </lineage>
</organism>
<dbReference type="Pfam" id="PF05525">
    <property type="entry name" value="Branch_AA_trans"/>
    <property type="match status" value="1"/>
</dbReference>